<feature type="compositionally biased region" description="Basic residues" evidence="3">
    <location>
        <begin position="436"/>
        <end position="446"/>
    </location>
</feature>
<dbReference type="PROSITE" id="PS50005">
    <property type="entry name" value="TPR"/>
    <property type="match status" value="1"/>
</dbReference>
<dbReference type="GO" id="GO:0006396">
    <property type="term" value="P:RNA processing"/>
    <property type="evidence" value="ECO:0007669"/>
    <property type="project" value="InterPro"/>
</dbReference>
<organism evidence="5 6">
    <name type="scientific">Smithornis capensis</name>
    <dbReference type="NCBI Taxonomy" id="363769"/>
    <lineage>
        <taxon>Eukaryota</taxon>
        <taxon>Metazoa</taxon>
        <taxon>Chordata</taxon>
        <taxon>Craniata</taxon>
        <taxon>Vertebrata</taxon>
        <taxon>Euteleostomi</taxon>
        <taxon>Archelosauria</taxon>
        <taxon>Archosauria</taxon>
        <taxon>Dinosauria</taxon>
        <taxon>Saurischia</taxon>
        <taxon>Theropoda</taxon>
        <taxon>Coelurosauria</taxon>
        <taxon>Aves</taxon>
        <taxon>Neognathae</taxon>
        <taxon>Neoaves</taxon>
        <taxon>Telluraves</taxon>
        <taxon>Australaves</taxon>
        <taxon>Passeriformes</taxon>
        <taxon>Eurylaimidae</taxon>
        <taxon>Smithornis</taxon>
    </lineage>
</organism>
<proteinExistence type="predicted"/>
<dbReference type="EMBL" id="VWYW01000343">
    <property type="protein sequence ID" value="NXF09073.1"/>
    <property type="molecule type" value="Genomic_DNA"/>
</dbReference>
<evidence type="ECO:0000256" key="2">
    <source>
        <dbReference type="SAM" id="Coils"/>
    </source>
</evidence>
<dbReference type="GO" id="GO:0000178">
    <property type="term" value="C:exosome (RNase complex)"/>
    <property type="evidence" value="ECO:0007669"/>
    <property type="project" value="TreeGrafter"/>
</dbReference>
<feature type="compositionally biased region" description="Gly residues" evidence="3">
    <location>
        <begin position="159"/>
        <end position="174"/>
    </location>
</feature>
<feature type="compositionally biased region" description="Basic and acidic residues" evidence="3">
    <location>
        <begin position="996"/>
        <end position="1005"/>
    </location>
</feature>
<dbReference type="InterPro" id="IPR003107">
    <property type="entry name" value="HAT"/>
</dbReference>
<feature type="compositionally biased region" description="Basic and acidic residues" evidence="3">
    <location>
        <begin position="508"/>
        <end position="522"/>
    </location>
</feature>
<name>A0A7K8QTX2_9PASS</name>
<dbReference type="Proteomes" id="UP000567624">
    <property type="component" value="Unassembled WGS sequence"/>
</dbReference>
<feature type="non-terminal residue" evidence="5">
    <location>
        <position position="1994"/>
    </location>
</feature>
<keyword evidence="2" id="KW-0175">Coiled coil</keyword>
<feature type="compositionally biased region" description="Gly residues" evidence="3">
    <location>
        <begin position="38"/>
        <end position="56"/>
    </location>
</feature>
<dbReference type="InterPro" id="IPR011990">
    <property type="entry name" value="TPR-like_helical_dom_sf"/>
</dbReference>
<protein>
    <submittedName>
        <fullName evidence="5">ZC3H1 protein</fullName>
    </submittedName>
</protein>
<feature type="coiled-coil region" evidence="2">
    <location>
        <begin position="850"/>
        <end position="884"/>
    </location>
</feature>
<feature type="region of interest" description="Disordered" evidence="3">
    <location>
        <begin position="601"/>
        <end position="672"/>
    </location>
</feature>
<feature type="compositionally biased region" description="Basic and acidic residues" evidence="3">
    <location>
        <begin position="281"/>
        <end position="297"/>
    </location>
</feature>
<feature type="compositionally biased region" description="Acidic residues" evidence="3">
    <location>
        <begin position="21"/>
        <end position="33"/>
    </location>
</feature>
<evidence type="ECO:0000256" key="1">
    <source>
        <dbReference type="PROSITE-ProRule" id="PRU00339"/>
    </source>
</evidence>
<feature type="region of interest" description="Disordered" evidence="3">
    <location>
        <begin position="993"/>
        <end position="1016"/>
    </location>
</feature>
<dbReference type="SMART" id="SM00028">
    <property type="entry name" value="TPR"/>
    <property type="match status" value="2"/>
</dbReference>
<dbReference type="InterPro" id="IPR039278">
    <property type="entry name" value="Red1"/>
</dbReference>
<feature type="compositionally biased region" description="Basic and acidic residues" evidence="3">
    <location>
        <begin position="450"/>
        <end position="486"/>
    </location>
</feature>
<feature type="region of interest" description="Disordered" evidence="3">
    <location>
        <begin position="936"/>
        <end position="958"/>
    </location>
</feature>
<sequence length="1994" mass="226254">MAAAEAAAAPDPSGLSPKEEGELEDGEISDDDNNGFGPCSGGGGSKSGGGLGGGGNSNSSSSSSSSRPYSRRRPPPGLHGAGSVSSSPGRPFPRSRHQPPPDPGHVHGHGGYRPKDSFRSHPPPPRVPPGSHSDTGPRLSFWERSHNALDRFRFRGRPYRGGGRWGQSRGGGDRAGNPPGRPPGGGGGAGFSSSQGWREPSPRKSKTFGRSPSRKQNYSSKNESSVEESFEDLLLKYKQIQLELEHINKDERLALSNREENEQQNNDKTVDTEDQVTVENDSIKMDAVKEVPPEEKNPVIGFRAFELKPLRQKLPTPAERSRLKKGKEGMKQSLQKSEATESSQGTEDKEQTSVRKLSSSDVTSEKKLLDDEEEMSELQLRLLALQSASKKWQQKEQEVMKESKEKLTKTKSVTQKVKASTKTHSTKKPSATGKQTLRKQQTKTSKKIQQQKELDRRQKEEDQRKQEEEEERRKREEEIRKIRDLSNQEEQYNRFMKLVGGKRRSRSRSSDTDLRWSLDKQSTESAGGIYQYDNYDEVAMDTDSETNSPASSPVQPPFFECPVGYFPPPVPPISLPLPPPIPPVPSLSHLYMEGISCVSLEPPPPLPPLPPEEPEQPPKPPFADEEEEEEMLLREELLKSLANKRAFRAEETSSNSGPPSPPVPDNFQSVPRSNLSAVSINTVSQPRVQNTKFVRVPRLPRAVITLPKHKSVVVTLNDSDDSESDGEPSNSTSSVFGGLESMIKEARRNVEASKIKAPPKSEKENDPMRTPEALPEDKKIEYRLLKEEIASREKQRLIKSDPLRNSSSPANSDGEVDGIGRIAVVTKQVTEAEAKLKKNRMLLMKDESVLKNLLQQQAKKRENVRIAENKINKLAEQLQATEKILNANKAFLKRLQEHIHKVQQRVAVKKALALKYGEELARAKAVASKEIGKRKLEQDHLGPSKMLKLETSPASSPKKHSAELIALEKKRLQQLEYEYALKIQKLKEARALQTKEQSHTPSHVEEESDFTLPQPSLHDLTQDKLTLDSEENYFDDEVLSNSNRERRRSFRESNAFTKPNLKHMDTPKQEAINKLSKKASEEPELFLGLNIDELKKLYAKADSLKELLMTSTASIVPKEDLLCGQEISVDVDFFMSQNKQTEVKPFPFGPYRSPLLVFKSYRFSPYFRTKEKLYLSSITYSNMIEPKQCFCRFALTGTCNDDDCQWQHMKDCTLSRKQLFQDILSYNLELIGCSEKSTDEEISTATEKYVEKLFGINRDRMSVDQMAVLLASNVNESKSHTPPHTTWKEKRKWRPKYWRKPLLDSSSSEEEQFVGPIKYAHPTEHKKRVPALDAVVTPDDVRYFTSETDDISNLEASVQENPCDVQLWIKLAYKYLNQNEGSSSECLDSTLNVLARALENNKENPEIWCHYLRLFSKRGTKEEIQEMCETAVEYAPSYQIWWTFLNLENSFDGKDYVCGRMLQFLMEVTGGGENTNLVSFQLLETLLYRVHLSLFTGRHQNALVLLQNALKSADEKMISERLTVSDRCLAWLAYIHLIEFGVLPVKFYDPANVSPSRIVHKEPFLIPWQTVQDVKTDPDTLLAMFEDAVKICTDESLEADKRIAVCFPLYRNMITLLKLLERWESAAELCRSLLELCPNNCQVLESLATLYLQMGQSENAYKVWIGAFEKNPQNAEIFYRLCKFLVSQERSSSILPLLQDFVAAFFENTCQQHGPMDLLRYLLNFPMPIEFASPLYKEHLMDDVVNQQIPYLWQIYCLCQSIHASVGEALDAYEAALGAVMQQETVQNIWLDYLVFINSKVVGSNNKVQEFKLFTDLVNRCLVTVPTRYPIPFSSADYWTNYEFHNKVILFYLSCIPKSQHSKTLERFCSTMPTNPGLALRLLLRYWEESNVQILKLQAKMFTYNIPTCLAIWKIAIAAECFLMGQREVHHLYQRALQKLPLCATLWKDQLLFEASGGGKTDNLRKLVSKCQEIGVSLDELLNLNTYRTENKNH</sequence>
<feature type="region of interest" description="Disordered" evidence="3">
    <location>
        <begin position="717"/>
        <end position="737"/>
    </location>
</feature>
<keyword evidence="1" id="KW-0802">TPR repeat</keyword>
<evidence type="ECO:0000256" key="3">
    <source>
        <dbReference type="SAM" id="MobiDB-lite"/>
    </source>
</evidence>
<comment type="caution">
    <text evidence="5">The sequence shown here is derived from an EMBL/GenBank/DDBJ whole genome shotgun (WGS) entry which is preliminary data.</text>
</comment>
<feature type="region of interest" description="Disordered" evidence="3">
    <location>
        <begin position="1042"/>
        <end position="1062"/>
    </location>
</feature>
<dbReference type="InterPro" id="IPR019734">
    <property type="entry name" value="TPR_rpt"/>
</dbReference>
<dbReference type="Gene3D" id="1.25.40.10">
    <property type="entry name" value="Tetratricopeptide repeat domain"/>
    <property type="match status" value="3"/>
</dbReference>
<keyword evidence="6" id="KW-1185">Reference proteome</keyword>
<feature type="region of interest" description="Disordered" evidence="3">
    <location>
        <begin position="253"/>
        <end position="376"/>
    </location>
</feature>
<dbReference type="SMART" id="SM00386">
    <property type="entry name" value="HAT"/>
    <property type="match status" value="5"/>
</dbReference>
<dbReference type="PANTHER" id="PTHR21563">
    <property type="entry name" value="ZINC FINGER C3H1 DOMAIN-CONTAINING PROTEIN"/>
    <property type="match status" value="1"/>
</dbReference>
<dbReference type="GO" id="GO:0005634">
    <property type="term" value="C:nucleus"/>
    <property type="evidence" value="ECO:0007669"/>
    <property type="project" value="TreeGrafter"/>
</dbReference>
<reference evidence="5 6" key="1">
    <citation type="submission" date="2019-09" db="EMBL/GenBank/DDBJ databases">
        <title>Bird 10,000 Genomes (B10K) Project - Family phase.</title>
        <authorList>
            <person name="Zhang G."/>
        </authorList>
    </citation>
    <scope>NUCLEOTIDE SEQUENCE [LARGE SCALE GENOMIC DNA]</scope>
    <source>
        <strain evidence="5">B10K-CU-031-20</strain>
    </source>
</reference>
<feature type="compositionally biased region" description="Basic and acidic residues" evidence="3">
    <location>
        <begin position="393"/>
        <end position="408"/>
    </location>
</feature>
<feature type="compositionally biased region" description="Polar residues" evidence="3">
    <location>
        <begin position="208"/>
        <end position="223"/>
    </location>
</feature>
<feature type="region of interest" description="Disordered" evidence="3">
    <location>
        <begin position="750"/>
        <end position="777"/>
    </location>
</feature>
<dbReference type="InterPro" id="IPR019607">
    <property type="entry name" value="Putative_zinc-finger_domain"/>
</dbReference>
<feature type="region of interest" description="Disordered" evidence="3">
    <location>
        <begin position="389"/>
        <end position="531"/>
    </location>
</feature>
<feature type="region of interest" description="Disordered" evidence="3">
    <location>
        <begin position="1"/>
        <end position="225"/>
    </location>
</feature>
<feature type="compositionally biased region" description="Polar residues" evidence="3">
    <location>
        <begin position="332"/>
        <end position="345"/>
    </location>
</feature>
<gene>
    <name evidence="5" type="primary">Zfc3h1</name>
    <name evidence="5" type="ORF">SMICAP_R14428</name>
</gene>
<evidence type="ECO:0000259" key="4">
    <source>
        <dbReference type="Pfam" id="PF10650"/>
    </source>
</evidence>
<feature type="compositionally biased region" description="Pro residues" evidence="3">
    <location>
        <begin position="601"/>
        <end position="621"/>
    </location>
</feature>
<dbReference type="Pfam" id="PF10650">
    <property type="entry name" value="zf-C3H1"/>
    <property type="match status" value="1"/>
</dbReference>
<accession>A0A7K8QTX2</accession>
<feature type="domain" description="Putative zinc-finger" evidence="4">
    <location>
        <begin position="1190"/>
        <end position="1210"/>
    </location>
</feature>
<evidence type="ECO:0000313" key="6">
    <source>
        <dbReference type="Proteomes" id="UP000567624"/>
    </source>
</evidence>
<dbReference type="SUPFAM" id="SSF48452">
    <property type="entry name" value="TPR-like"/>
    <property type="match status" value="2"/>
</dbReference>
<feature type="repeat" description="TPR" evidence="1">
    <location>
        <begin position="1641"/>
        <end position="1674"/>
    </location>
</feature>
<dbReference type="PANTHER" id="PTHR21563:SF3">
    <property type="entry name" value="ZINC FINGER C3H1 DOMAIN-CONTAINING PROTEIN"/>
    <property type="match status" value="1"/>
</dbReference>
<feature type="compositionally biased region" description="Basic and acidic residues" evidence="3">
    <location>
        <begin position="141"/>
        <end position="153"/>
    </location>
</feature>
<feature type="non-terminal residue" evidence="5">
    <location>
        <position position="1"/>
    </location>
</feature>
<evidence type="ECO:0000313" key="5">
    <source>
        <dbReference type="EMBL" id="NXF09073.1"/>
    </source>
</evidence>
<feature type="compositionally biased region" description="Low complexity" evidence="3">
    <location>
        <begin position="57"/>
        <end position="68"/>
    </location>
</feature>
<feature type="region of interest" description="Disordered" evidence="3">
    <location>
        <begin position="796"/>
        <end position="815"/>
    </location>
</feature>